<evidence type="ECO:0000313" key="1">
    <source>
        <dbReference type="EMBL" id="EPX77489.1"/>
    </source>
</evidence>
<name>S9RU69_9RHOB</name>
<gene>
    <name evidence="1" type="ORF">thalar_03212</name>
</gene>
<organism evidence="1 2">
    <name type="scientific">Litoreibacter arenae DSM 19593</name>
    <dbReference type="NCBI Taxonomy" id="1123360"/>
    <lineage>
        <taxon>Bacteria</taxon>
        <taxon>Pseudomonadati</taxon>
        <taxon>Pseudomonadota</taxon>
        <taxon>Alphaproteobacteria</taxon>
        <taxon>Rhodobacterales</taxon>
        <taxon>Roseobacteraceae</taxon>
        <taxon>Litoreibacter</taxon>
    </lineage>
</organism>
<dbReference type="InterPro" id="IPR021252">
    <property type="entry name" value="DUF2794"/>
</dbReference>
<proteinExistence type="predicted"/>
<evidence type="ECO:0000313" key="2">
    <source>
        <dbReference type="Proteomes" id="UP000015351"/>
    </source>
</evidence>
<dbReference type="EMBL" id="AONI01000015">
    <property type="protein sequence ID" value="EPX77489.1"/>
    <property type="molecule type" value="Genomic_DNA"/>
</dbReference>
<reference evidence="2" key="1">
    <citation type="journal article" date="2013" name="Stand. Genomic Sci.">
        <title>Genome sequence of the Litoreibacter arenae type strain (DSM 19593(T)), a member of the Roseobacter clade isolated from sea sand.</title>
        <authorList>
            <person name="Riedel T."/>
            <person name="Fiebig A."/>
            <person name="Petersen J."/>
            <person name="Gronow S."/>
            <person name="Kyrpides N.C."/>
            <person name="Goker M."/>
            <person name="Klenk H.P."/>
        </authorList>
    </citation>
    <scope>NUCLEOTIDE SEQUENCE [LARGE SCALE GENOMIC DNA]</scope>
    <source>
        <strain evidence="2">DSM 19593</strain>
    </source>
</reference>
<dbReference type="eggNOG" id="ENOG5032RW3">
    <property type="taxonomic scope" value="Bacteria"/>
</dbReference>
<sequence>MILLGLSRGILKAELDLRAKPPHHIIMNQNAPIPFRPGPAEKVAFQRRELGDILTLYGRMVAAGEWRDYGISMLKDVAVFSIFRRAAEHPIYRIEKRPKLATKQQTYAVIGMDGRILKRGADLKQVLRVLEKKLIRAVD</sequence>
<dbReference type="Proteomes" id="UP000015351">
    <property type="component" value="Unassembled WGS sequence"/>
</dbReference>
<evidence type="ECO:0008006" key="3">
    <source>
        <dbReference type="Google" id="ProtNLM"/>
    </source>
</evidence>
<comment type="caution">
    <text evidence="1">The sequence shown here is derived from an EMBL/GenBank/DDBJ whole genome shotgun (WGS) entry which is preliminary data.</text>
</comment>
<accession>S9RU69</accession>
<protein>
    <recommendedName>
        <fullName evidence="3">DUF2794 domain-containing protein</fullName>
    </recommendedName>
</protein>
<dbReference type="PATRIC" id="fig|1123360.3.peg.3183"/>
<dbReference type="Pfam" id="PF10984">
    <property type="entry name" value="DUF2794"/>
    <property type="match status" value="1"/>
</dbReference>
<dbReference type="STRING" id="1123360.thalar_03212"/>
<dbReference type="HOGENOM" id="CLU_133774_0_0_5"/>
<keyword evidence="2" id="KW-1185">Reference proteome</keyword>
<dbReference type="AlphaFoldDB" id="S9RU69"/>